<dbReference type="EMBL" id="GBXM01037393">
    <property type="protein sequence ID" value="JAH71184.1"/>
    <property type="molecule type" value="Transcribed_RNA"/>
</dbReference>
<evidence type="ECO:0000313" key="1">
    <source>
        <dbReference type="EMBL" id="JAH71184.1"/>
    </source>
</evidence>
<name>A0A0E9UZ70_ANGAN</name>
<protein>
    <submittedName>
        <fullName evidence="1">Uncharacterized protein</fullName>
    </submittedName>
</protein>
<dbReference type="AlphaFoldDB" id="A0A0E9UZ70"/>
<accession>A0A0E9UZ70</accession>
<sequence>MHMNKTWTEHHAILMGQDPAHHVDLAFTVSVHDSQCNKGPLVLQTVQHVAIKLLLETLHQ</sequence>
<organism evidence="1">
    <name type="scientific">Anguilla anguilla</name>
    <name type="common">European freshwater eel</name>
    <name type="synonym">Muraena anguilla</name>
    <dbReference type="NCBI Taxonomy" id="7936"/>
    <lineage>
        <taxon>Eukaryota</taxon>
        <taxon>Metazoa</taxon>
        <taxon>Chordata</taxon>
        <taxon>Craniata</taxon>
        <taxon>Vertebrata</taxon>
        <taxon>Euteleostomi</taxon>
        <taxon>Actinopterygii</taxon>
        <taxon>Neopterygii</taxon>
        <taxon>Teleostei</taxon>
        <taxon>Anguilliformes</taxon>
        <taxon>Anguillidae</taxon>
        <taxon>Anguilla</taxon>
    </lineage>
</organism>
<proteinExistence type="predicted"/>
<reference evidence="1" key="1">
    <citation type="submission" date="2014-11" db="EMBL/GenBank/DDBJ databases">
        <authorList>
            <person name="Amaro Gonzalez C."/>
        </authorList>
    </citation>
    <scope>NUCLEOTIDE SEQUENCE</scope>
</reference>
<reference evidence="1" key="2">
    <citation type="journal article" date="2015" name="Fish Shellfish Immunol.">
        <title>Early steps in the European eel (Anguilla anguilla)-Vibrio vulnificus interaction in the gills: Role of the RtxA13 toxin.</title>
        <authorList>
            <person name="Callol A."/>
            <person name="Pajuelo D."/>
            <person name="Ebbesson L."/>
            <person name="Teles M."/>
            <person name="MacKenzie S."/>
            <person name="Amaro C."/>
        </authorList>
    </citation>
    <scope>NUCLEOTIDE SEQUENCE</scope>
</reference>